<dbReference type="InterPro" id="IPR026444">
    <property type="entry name" value="Secre_tail"/>
</dbReference>
<keyword evidence="1 2" id="KW-0732">Signal</keyword>
<dbReference type="Pfam" id="PF18962">
    <property type="entry name" value="Por_Secre_tail"/>
    <property type="match status" value="1"/>
</dbReference>
<feature type="domain" description="Secretion system C-terminal sorting" evidence="3">
    <location>
        <begin position="534"/>
        <end position="611"/>
    </location>
</feature>
<evidence type="ECO:0000256" key="1">
    <source>
        <dbReference type="ARBA" id="ARBA00022729"/>
    </source>
</evidence>
<gene>
    <name evidence="4" type="ORF">SAMN04487935_3406</name>
</gene>
<reference evidence="4 5" key="1">
    <citation type="submission" date="2016-10" db="EMBL/GenBank/DDBJ databases">
        <authorList>
            <person name="de Groot N.N."/>
        </authorList>
    </citation>
    <scope>NUCLEOTIDE SEQUENCE [LARGE SCALE GENOMIC DNA]</scope>
    <source>
        <strain evidence="4 5">CGMCC 1.10076</strain>
    </source>
</reference>
<keyword evidence="5" id="KW-1185">Reference proteome</keyword>
<dbReference type="RefSeq" id="WP_091398286.1">
    <property type="nucleotide sequence ID" value="NZ_BKAI01000012.1"/>
</dbReference>
<dbReference type="NCBIfam" id="TIGR04183">
    <property type="entry name" value="Por_Secre_tail"/>
    <property type="match status" value="1"/>
</dbReference>
<sequence>MMKNKLFNVAIFGVAMLAASVTNAQQLCYGATARDYVVGTKKGSSELVDLNRRDITKAEGQPQNDNTENFVSLGYGGSIIIDFNGAVLDHPGNDITIIETSYASNDCNSDGIERANIEVSQDGINFFPVGQVCRNGSVDIADSGLAYVTAIKISNDDSSTTFDGYDVDGVIAIAGCAEVPTRLGCVGIDVFDYEQGTLANGGQITDPIRTDPNRALAVENNRSNGAANFFSLGKNGWIIIRMGGNIMTDGTSAPDLRVYETTWGNRPCSSYPEYAKVEVSADGLAPWYDLGIVCQGPDIRLDLDGAIPAGLPVSFVRISNDSTLGNTPDFFDVDGVEALWGCGTDDTPPTRGGCYATCVYQDHYVQGTKKNGQPISPLRIHPEKALGAPENNDTINFVTLGYGGSIELCFDGVVFNQDGDDLQIVETSFGSPECENYKEYADVSVSLDGLTWYPVGNAVCLDASIDISNAPLALPWIRYVRITNNDLLSQTEDGYDVDGVVVLNGDCTPGIVRNNPSTEIVSSLQANANGVIAWPNPAKTDLNFSFNVVETGEATLELYNTNGQLVAKLFSGQASDSQDNTVKFDASQLSNGLYISRLTTQDGITTGKVMIAH</sequence>
<feature type="chain" id="PRO_5011712994" evidence="2">
    <location>
        <begin position="25"/>
        <end position="613"/>
    </location>
</feature>
<protein>
    <submittedName>
        <fullName evidence="4">Por secretion system C-terminal sorting domain-containing protein</fullName>
    </submittedName>
</protein>
<accession>A0A1G9BYU4</accession>
<organism evidence="4 5">
    <name type="scientific">Flavobacterium noncentrifugens</name>
    <dbReference type="NCBI Taxonomy" id="1128970"/>
    <lineage>
        <taxon>Bacteria</taxon>
        <taxon>Pseudomonadati</taxon>
        <taxon>Bacteroidota</taxon>
        <taxon>Flavobacteriia</taxon>
        <taxon>Flavobacteriales</taxon>
        <taxon>Flavobacteriaceae</taxon>
        <taxon>Flavobacterium</taxon>
    </lineage>
</organism>
<evidence type="ECO:0000259" key="3">
    <source>
        <dbReference type="Pfam" id="PF18962"/>
    </source>
</evidence>
<name>A0A1G9BYU4_9FLAO</name>
<feature type="signal peptide" evidence="2">
    <location>
        <begin position="1"/>
        <end position="24"/>
    </location>
</feature>
<dbReference type="EMBL" id="FNEZ01000006">
    <property type="protein sequence ID" value="SDK44629.1"/>
    <property type="molecule type" value="Genomic_DNA"/>
</dbReference>
<evidence type="ECO:0000313" key="4">
    <source>
        <dbReference type="EMBL" id="SDK44629.1"/>
    </source>
</evidence>
<dbReference type="AlphaFoldDB" id="A0A1G9BYU4"/>
<dbReference type="Proteomes" id="UP000199580">
    <property type="component" value="Unassembled WGS sequence"/>
</dbReference>
<evidence type="ECO:0000313" key="5">
    <source>
        <dbReference type="Proteomes" id="UP000199580"/>
    </source>
</evidence>
<evidence type="ECO:0000256" key="2">
    <source>
        <dbReference type="SAM" id="SignalP"/>
    </source>
</evidence>
<dbReference type="OrthoDB" id="5500612at2"/>
<proteinExistence type="predicted"/>
<dbReference type="STRING" id="1128970.SAMN04487935_3406"/>